<evidence type="ECO:0000259" key="3">
    <source>
        <dbReference type="PROSITE" id="PS51258"/>
    </source>
</evidence>
<feature type="compositionally biased region" description="Polar residues" evidence="1">
    <location>
        <begin position="931"/>
        <end position="942"/>
    </location>
</feature>
<dbReference type="Pfam" id="PF06292">
    <property type="entry name" value="MUN"/>
    <property type="match status" value="1"/>
</dbReference>
<feature type="domain" description="C2" evidence="2">
    <location>
        <begin position="1422"/>
        <end position="1541"/>
    </location>
</feature>
<feature type="compositionally biased region" description="Polar residues" evidence="1">
    <location>
        <begin position="753"/>
        <end position="788"/>
    </location>
</feature>
<dbReference type="InterPro" id="IPR052811">
    <property type="entry name" value="Glucose_resp_signaling"/>
</dbReference>
<evidence type="ECO:0000259" key="2">
    <source>
        <dbReference type="PROSITE" id="PS50004"/>
    </source>
</evidence>
<feature type="region of interest" description="Disordered" evidence="1">
    <location>
        <begin position="387"/>
        <end position="522"/>
    </location>
</feature>
<organism evidence="5 6">
    <name type="scientific">Ambispora gerdemannii</name>
    <dbReference type="NCBI Taxonomy" id="144530"/>
    <lineage>
        <taxon>Eukaryota</taxon>
        <taxon>Fungi</taxon>
        <taxon>Fungi incertae sedis</taxon>
        <taxon>Mucoromycota</taxon>
        <taxon>Glomeromycotina</taxon>
        <taxon>Glomeromycetes</taxon>
        <taxon>Archaeosporales</taxon>
        <taxon>Ambisporaceae</taxon>
        <taxon>Ambispora</taxon>
    </lineage>
</organism>
<feature type="domain" description="MHD1" evidence="3">
    <location>
        <begin position="1226"/>
        <end position="1344"/>
    </location>
</feature>
<name>A0A9N8UZK3_9GLOM</name>
<feature type="region of interest" description="Disordered" evidence="1">
    <location>
        <begin position="1"/>
        <end position="26"/>
    </location>
</feature>
<feature type="compositionally biased region" description="Low complexity" evidence="1">
    <location>
        <begin position="414"/>
        <end position="436"/>
    </location>
</feature>
<dbReference type="CDD" id="cd04043">
    <property type="entry name" value="C2_Munc13_fungal"/>
    <property type="match status" value="1"/>
</dbReference>
<evidence type="ECO:0000313" key="6">
    <source>
        <dbReference type="Proteomes" id="UP000789831"/>
    </source>
</evidence>
<dbReference type="Gene3D" id="1.10.357.50">
    <property type="match status" value="1"/>
</dbReference>
<feature type="compositionally biased region" description="Polar residues" evidence="1">
    <location>
        <begin position="799"/>
        <end position="879"/>
    </location>
</feature>
<feature type="compositionally biased region" description="Polar residues" evidence="1">
    <location>
        <begin position="1758"/>
        <end position="1774"/>
    </location>
</feature>
<dbReference type="Pfam" id="PF00168">
    <property type="entry name" value="C2"/>
    <property type="match status" value="1"/>
</dbReference>
<feature type="compositionally biased region" description="Basic residues" evidence="1">
    <location>
        <begin position="1777"/>
        <end position="1788"/>
    </location>
</feature>
<keyword evidence="6" id="KW-1185">Reference proteome</keyword>
<feature type="compositionally biased region" description="Polar residues" evidence="1">
    <location>
        <begin position="570"/>
        <end position="590"/>
    </location>
</feature>
<feature type="region of interest" description="Disordered" evidence="1">
    <location>
        <begin position="1812"/>
        <end position="1847"/>
    </location>
</feature>
<feature type="compositionally biased region" description="Polar residues" evidence="1">
    <location>
        <begin position="895"/>
        <end position="904"/>
    </location>
</feature>
<dbReference type="Gene3D" id="1.20.58.1100">
    <property type="match status" value="1"/>
</dbReference>
<feature type="region of interest" description="Disordered" evidence="1">
    <location>
        <begin position="551"/>
        <end position="942"/>
    </location>
</feature>
<dbReference type="InterPro" id="IPR014770">
    <property type="entry name" value="Munc13_1"/>
</dbReference>
<feature type="compositionally biased region" description="Polar residues" evidence="1">
    <location>
        <begin position="459"/>
        <end position="478"/>
    </location>
</feature>
<feature type="compositionally biased region" description="Pro residues" evidence="1">
    <location>
        <begin position="594"/>
        <end position="613"/>
    </location>
</feature>
<dbReference type="SUPFAM" id="SSF49562">
    <property type="entry name" value="C2 domain (Calcium/lipid-binding domain, CaLB)"/>
    <property type="match status" value="1"/>
</dbReference>
<dbReference type="SMART" id="SM00239">
    <property type="entry name" value="C2"/>
    <property type="match status" value="1"/>
</dbReference>
<dbReference type="Gene3D" id="2.60.40.150">
    <property type="entry name" value="C2 domain"/>
    <property type="match status" value="1"/>
</dbReference>
<feature type="compositionally biased region" description="Low complexity" evidence="1">
    <location>
        <begin position="617"/>
        <end position="631"/>
    </location>
</feature>
<evidence type="ECO:0000256" key="1">
    <source>
        <dbReference type="SAM" id="MobiDB-lite"/>
    </source>
</evidence>
<feature type="compositionally biased region" description="Polar residues" evidence="1">
    <location>
        <begin position="707"/>
        <end position="742"/>
    </location>
</feature>
<feature type="compositionally biased region" description="Polar residues" evidence="1">
    <location>
        <begin position="1822"/>
        <end position="1834"/>
    </location>
</feature>
<feature type="compositionally biased region" description="Low complexity" evidence="1">
    <location>
        <begin position="447"/>
        <end position="458"/>
    </location>
</feature>
<proteinExistence type="predicted"/>
<evidence type="ECO:0000313" key="5">
    <source>
        <dbReference type="EMBL" id="CAG8433104.1"/>
    </source>
</evidence>
<evidence type="ECO:0000259" key="4">
    <source>
        <dbReference type="PROSITE" id="PS51259"/>
    </source>
</evidence>
<feature type="compositionally biased region" description="Low complexity" evidence="1">
    <location>
        <begin position="880"/>
        <end position="894"/>
    </location>
</feature>
<dbReference type="PANTHER" id="PTHR47263">
    <property type="entry name" value="ADENYLATE CYCLASE ACTIVATION PROTEIN GIT1"/>
    <property type="match status" value="1"/>
</dbReference>
<dbReference type="EMBL" id="CAJVPL010000002">
    <property type="protein sequence ID" value="CAG8433104.1"/>
    <property type="molecule type" value="Genomic_DNA"/>
</dbReference>
<dbReference type="PROSITE" id="PS50004">
    <property type="entry name" value="C2"/>
    <property type="match status" value="1"/>
</dbReference>
<dbReference type="InterPro" id="IPR000008">
    <property type="entry name" value="C2_dom"/>
</dbReference>
<feature type="compositionally biased region" description="Polar residues" evidence="1">
    <location>
        <begin position="390"/>
        <end position="413"/>
    </location>
</feature>
<reference evidence="5" key="1">
    <citation type="submission" date="2021-06" db="EMBL/GenBank/DDBJ databases">
        <authorList>
            <person name="Kallberg Y."/>
            <person name="Tangrot J."/>
            <person name="Rosling A."/>
        </authorList>
    </citation>
    <scope>NUCLEOTIDE SEQUENCE</scope>
    <source>
        <strain evidence="5">MT106</strain>
    </source>
</reference>
<feature type="region of interest" description="Disordered" evidence="1">
    <location>
        <begin position="1758"/>
        <end position="1789"/>
    </location>
</feature>
<protein>
    <submittedName>
        <fullName evidence="5">7775_t:CDS:1</fullName>
    </submittedName>
</protein>
<dbReference type="OrthoDB" id="2015333at2759"/>
<dbReference type="InterPro" id="IPR014772">
    <property type="entry name" value="Munc13_dom-2"/>
</dbReference>
<dbReference type="InterPro" id="IPR010439">
    <property type="entry name" value="MUN_dom"/>
</dbReference>
<dbReference type="PANTHER" id="PTHR47263:SF1">
    <property type="entry name" value="C2 DOMAIN PROTEIN (AFU_ORTHOLOGUE AFUA_7G02350)"/>
    <property type="match status" value="1"/>
</dbReference>
<dbReference type="PROSITE" id="PS51258">
    <property type="entry name" value="MHD1"/>
    <property type="match status" value="1"/>
</dbReference>
<feature type="compositionally biased region" description="Polar residues" evidence="1">
    <location>
        <begin position="673"/>
        <end position="697"/>
    </location>
</feature>
<feature type="compositionally biased region" description="Low complexity" evidence="1">
    <location>
        <begin position="638"/>
        <end position="672"/>
    </location>
</feature>
<sequence length="1847" mass="208409">MEGHASSIKRRIGSGSNSRRESRILSGGGFTPVSDEVVYAYALRVAYLAHLSQPVLSPTVAFTPSDSQNKRFSTASLGLGGLNQHKAAVHELGTTISSGFSQLHELFKDDKKSSKSLKIPKELIKALQARLQLIVHGRDHNPIYQDPYLRNDLSLFYNALQKPGFRQQFKSSNSKIEDLVLIYLKTAQGELKKATLTPPTTWQDKLTEHVSIFVGILKECLQTKECAGTYSPELITRLDAYQTRFSGSPAAANVGPSTNGVSSNIEDMKMVKTVQAIFNVPSTQVQKDVNKIMHQCTLPAAVEDLRTCINHVNRGSPFPARREDFESDDVYNNWKSQELKTMTDIMSALIAFNPTVLKQSNEVVSTLLSKSRGITYSDDTEVSVDAYRQSEITKTQEQRTSSSRHSIAQSTFNQQPHVTQQGQQPATSQGQGQPPQRHSVAQSTFNQQPPFIQPILQPDSSQGQYALPSQSSHHGQYNQTPPYPPAQQTQPPYPPAQQSQPPYPPAQQTQTPYPPAQQSQYGISSGQFTNAQQYPSPQLSAAGNYPSPQLSAVGNYSSPNINYPPPPNYTGASYQQYSVPGQSSQHQQPTQPGFYPPPNFNYPPPQPYPPPAPNLYSSSSVNFVSQSQNSQYPVPGKTSSPSQSPLQTAQQLQQTATGSYSPGQYPSPSLPQTSPRQSVVQPIQTNQYPPTSGQYPHSSPALPPRTSVVQPTQTNQYPPTSDQYQTSPRQSVVQPTQTNQYPHSPPALPPRTSVVQPTQTNQYLPTSDQYQTSPRQSVVQPTQTNQYPHSPPALPPRTSVVQPTQTNQYLPTSDQYQTSPGRSVAQPTQTNQYPPTSGQYQNSPKQSVAQPTQTNQHPPTSGQYQTSPRQSVIQPIQTNQYPQYSQSSQHQIPPASNQSGQCPSGQDPPVQNLPNQAKSFPKGDIPMTPVSPATPSGSIWSNLEKSSETSNAYGAFTYIPPNPRAYYKVLLNKCLDYELNNRAKDDFSLKILTKNTNDLLNDCVLRWRVPNGYRALLYVDALRVRYDDNHKLITLEHIREGMHLLKEAVKKRDISIWTLSDREELVGVYEGVHSSLLRFLWEALQHLYKIKTSSFDPVLFLLSDIYESELFRQAYPDISPSYENIREGVRKVAVTEFQKKQEELASKQEDNELVVLIELTQFIQDQIVKLSKKYPTPLMGQVNILGLVLEKQVPLFTLDMENLAADILNRVKAGGDESGISVTDIFELYREVLSIKGLYEIHCSGTKFNFSIEEWFRPHVLKWLEMTDNRTPEWVHSAISVDEFKPISSTDRHSSSVVDLFTSFNQTIEFLKRLNWPNEYQFARFMTSLSRTISKALDQYCVKMEALFRSDMFPEEEHAQETQKQSAWYVRAKTAIASDEKIIPFDFKPELCIKLNNLEAGRDQLDKLYYSIDVDYLSEVIRDAGPAVPEKVEKNRYLFTIKIVLAENIAALDANGYSDPYCVLSDEVGKSLAKTRVIYETLNPRWDEAFDITIETSEQMRWVAATVWDRDQVGSDDVCGRAYFRLDPQYFNDYLAHDVWLDLEKQGRLLLRISMEGERDDIQFYFGKAFRTLKRTQSDMARSIVDRMSPFLRQCLSKDIINKLTKSSGGLSGFFSDKKREPLTDVVVEEAIYPLFDYFDTNLQTLHANLNETVVNMVITKVWKEIEMTLEELLVPPLSDRTSDMKPLNDMEIDVVYKWLKFMKQYLQGDNDGGVPKDLLENQKYHELMAIRYFYDWDTEQLMQEYLSVVIQTSLTPSNKNSAQNKSVMNQRSLGTIKKRKTEKRKQPHLQANGEIILRILRMRSGTKSFLKQQFEERVKRSQSAGPSASTTDEGTVKQDGGQQQDS</sequence>
<accession>A0A9N8UZK3</accession>
<feature type="region of interest" description="Disordered" evidence="1">
    <location>
        <begin position="527"/>
        <end position="546"/>
    </location>
</feature>
<dbReference type="PROSITE" id="PS51259">
    <property type="entry name" value="MHD2"/>
    <property type="match status" value="1"/>
</dbReference>
<feature type="domain" description="MHD2" evidence="4">
    <location>
        <begin position="1629"/>
        <end position="1746"/>
    </location>
</feature>
<dbReference type="InterPro" id="IPR035892">
    <property type="entry name" value="C2_domain_sf"/>
</dbReference>
<dbReference type="Proteomes" id="UP000789831">
    <property type="component" value="Unassembled WGS sequence"/>
</dbReference>
<feature type="compositionally biased region" description="Pro residues" evidence="1">
    <location>
        <begin position="481"/>
        <end position="505"/>
    </location>
</feature>
<comment type="caution">
    <text evidence="5">The sequence shown here is derived from an EMBL/GenBank/DDBJ whole genome shotgun (WGS) entry which is preliminary data.</text>
</comment>
<gene>
    <name evidence="5" type="ORF">AGERDE_LOCUS35</name>
</gene>
<feature type="compositionally biased region" description="Low complexity" evidence="1">
    <location>
        <begin position="506"/>
        <end position="520"/>
    </location>
</feature>